<organism evidence="1 2">
    <name type="scientific">Sphingobium indicum (strain DSM 16413 / CCM 7287 / MTCC 6362 / UT26 / NBRC 101211 / UT26S)</name>
    <name type="common">Sphingobium japonicum</name>
    <dbReference type="NCBI Taxonomy" id="452662"/>
    <lineage>
        <taxon>Bacteria</taxon>
        <taxon>Pseudomonadati</taxon>
        <taxon>Pseudomonadota</taxon>
        <taxon>Alphaproteobacteria</taxon>
        <taxon>Sphingomonadales</taxon>
        <taxon>Sphingomonadaceae</taxon>
        <taxon>Sphingobium</taxon>
    </lineage>
</organism>
<protein>
    <submittedName>
        <fullName evidence="1">Uncharacterized protein</fullName>
    </submittedName>
</protein>
<sequence>MRKYTITGNNCHNNSPLLEIIEFFFESLSETACTTCANAFAKPQFVPGVGADREPLQNMLWLATFPAPLHLPARR</sequence>
<dbReference type="KEGG" id="sjp:SJA_P1-01340"/>
<name>D4Z904_SPHIU</name>
<reference evidence="1 2" key="1">
    <citation type="journal article" date="2010" name="J. Bacteriol.">
        <title>Complete genome sequence of the representative gamma-hexachlorocyclohexane-degrading bacterium Sphingobium japonicum UT26.</title>
        <authorList>
            <person name="Nagata Y."/>
            <person name="Ohtsubo Y."/>
            <person name="Endo R."/>
            <person name="Ichikawa N."/>
            <person name="Ankai A."/>
            <person name="Oguchi A."/>
            <person name="Fukui S."/>
            <person name="Fujita N."/>
            <person name="Tsuda M."/>
        </authorList>
    </citation>
    <scope>NUCLEOTIDE SEQUENCE [LARGE SCALE GENOMIC DNA]</scope>
    <source>
        <strain evidence="2">DSM 16413 / CCM 7287 / MTCC 6362 / UT26 / NBRC 101211 / UT26S</strain>
        <plasmid evidence="1 2">pCHQ1</plasmid>
    </source>
</reference>
<geneLocation type="plasmid" evidence="1 2">
    <name>pCHQ1</name>
</geneLocation>
<proteinExistence type="predicted"/>
<gene>
    <name evidence="1" type="ordered locus">SJA_P1-01340</name>
</gene>
<dbReference type="EMBL" id="AP010805">
    <property type="protein sequence ID" value="BAI99086.1"/>
    <property type="molecule type" value="Genomic_DNA"/>
</dbReference>
<keyword evidence="1" id="KW-0614">Plasmid</keyword>
<dbReference type="HOGENOM" id="CLU_2669168_0_0_5"/>
<evidence type="ECO:0000313" key="2">
    <source>
        <dbReference type="Proteomes" id="UP000007753"/>
    </source>
</evidence>
<dbReference type="Proteomes" id="UP000007753">
    <property type="component" value="Plasmid pCHQ1"/>
</dbReference>
<dbReference type="AlphaFoldDB" id="D4Z904"/>
<evidence type="ECO:0000313" key="1">
    <source>
        <dbReference type="EMBL" id="BAI99086.1"/>
    </source>
</evidence>
<keyword evidence="2" id="KW-1185">Reference proteome</keyword>
<accession>D4Z904</accession>